<proteinExistence type="predicted"/>
<evidence type="ECO:0000313" key="2">
    <source>
        <dbReference type="EMBL" id="OGC22251.1"/>
    </source>
</evidence>
<dbReference type="AlphaFoldDB" id="A0A1F4SP88"/>
<protein>
    <recommendedName>
        <fullName evidence="4">General secretion pathway GspH domain-containing protein</fullName>
    </recommendedName>
</protein>
<dbReference type="InterPro" id="IPR045584">
    <property type="entry name" value="Pilin-like"/>
</dbReference>
<dbReference type="SUPFAM" id="SSF54523">
    <property type="entry name" value="Pili subunits"/>
    <property type="match status" value="1"/>
</dbReference>
<reference evidence="2 3" key="1">
    <citation type="journal article" date="2016" name="Nat. Commun.">
        <title>Thousands of microbial genomes shed light on interconnected biogeochemical processes in an aquifer system.</title>
        <authorList>
            <person name="Anantharaman K."/>
            <person name="Brown C.T."/>
            <person name="Hug L.A."/>
            <person name="Sharon I."/>
            <person name="Castelle C.J."/>
            <person name="Probst A.J."/>
            <person name="Thomas B.C."/>
            <person name="Singh A."/>
            <person name="Wilkins M.J."/>
            <person name="Karaoz U."/>
            <person name="Brodie E.L."/>
            <person name="Williams K.H."/>
            <person name="Hubbard S.S."/>
            <person name="Banfield J.F."/>
        </authorList>
    </citation>
    <scope>NUCLEOTIDE SEQUENCE [LARGE SCALE GENOMIC DNA]</scope>
</reference>
<gene>
    <name evidence="2" type="ORF">A2310_01485</name>
</gene>
<dbReference type="NCBIfam" id="TIGR02532">
    <property type="entry name" value="IV_pilin_GFxxxE"/>
    <property type="match status" value="1"/>
</dbReference>
<dbReference type="STRING" id="1802579.A2310_01485"/>
<evidence type="ECO:0008006" key="4">
    <source>
        <dbReference type="Google" id="ProtNLM"/>
    </source>
</evidence>
<organism evidence="2 3">
    <name type="scientific">candidate division WOR-1 bacterium RIFOXYB2_FULL_37_13</name>
    <dbReference type="NCBI Taxonomy" id="1802579"/>
    <lineage>
        <taxon>Bacteria</taxon>
        <taxon>Bacillati</taxon>
        <taxon>Saganbacteria</taxon>
    </lineage>
</organism>
<dbReference type="InterPro" id="IPR012902">
    <property type="entry name" value="N_methyl_site"/>
</dbReference>
<dbReference type="Pfam" id="PF07963">
    <property type="entry name" value="N_methyl"/>
    <property type="match status" value="1"/>
</dbReference>
<evidence type="ECO:0000313" key="3">
    <source>
        <dbReference type="Proteomes" id="UP000178417"/>
    </source>
</evidence>
<dbReference type="EMBL" id="MEUB01000030">
    <property type="protein sequence ID" value="OGC22251.1"/>
    <property type="molecule type" value="Genomic_DNA"/>
</dbReference>
<feature type="transmembrane region" description="Helical" evidence="1">
    <location>
        <begin position="7"/>
        <end position="31"/>
    </location>
</feature>
<keyword evidence="1" id="KW-1133">Transmembrane helix</keyword>
<keyword evidence="1" id="KW-0812">Transmembrane</keyword>
<evidence type="ECO:0000256" key="1">
    <source>
        <dbReference type="SAM" id="Phobius"/>
    </source>
</evidence>
<comment type="caution">
    <text evidence="2">The sequence shown here is derived from an EMBL/GenBank/DDBJ whole genome shotgun (WGS) entry which is preliminary data.</text>
</comment>
<sequence length="165" mass="17654">MELNLKGYTLIEIVLVIAVISILSVSIFVYINYSKTFNLDAGTSKVAADLRYAQNLSMSTAQFSGVSFEGNTYFIYTTTGTEDTLVNNPADFGRSLQVDLFHDFGISIASVLIGGGNKVEFSPLGQPYSDKTGSILSTESAIILSVGSDTKTITITPNTGKVSIQ</sequence>
<dbReference type="Proteomes" id="UP000178417">
    <property type="component" value="Unassembled WGS sequence"/>
</dbReference>
<keyword evidence="1" id="KW-0472">Membrane</keyword>
<name>A0A1F4SP88_UNCSA</name>
<accession>A0A1F4SP88</accession>
<dbReference type="PROSITE" id="PS00409">
    <property type="entry name" value="PROKAR_NTER_METHYL"/>
    <property type="match status" value="1"/>
</dbReference>